<evidence type="ECO:0000256" key="5">
    <source>
        <dbReference type="ARBA" id="ARBA00022822"/>
    </source>
</evidence>
<proteinExistence type="inferred from homology"/>
<dbReference type="Gene3D" id="3.20.20.70">
    <property type="entry name" value="Aldolase class I"/>
    <property type="match status" value="1"/>
</dbReference>
<comment type="caution">
    <text evidence="11">The sequence shown here is derived from an EMBL/GenBank/DDBJ whole genome shotgun (WGS) entry which is preliminary data.</text>
</comment>
<dbReference type="CDD" id="cd04724">
    <property type="entry name" value="Tryptophan_synthase_alpha"/>
    <property type="match status" value="1"/>
</dbReference>
<evidence type="ECO:0000256" key="1">
    <source>
        <dbReference type="ARBA" id="ARBA00003365"/>
    </source>
</evidence>
<feature type="active site" description="Proton acceptor" evidence="9">
    <location>
        <position position="62"/>
    </location>
</feature>
<dbReference type="FunFam" id="3.20.20.70:FF:000037">
    <property type="entry name" value="Tryptophan synthase alpha chain"/>
    <property type="match status" value="1"/>
</dbReference>
<dbReference type="InterPro" id="IPR018204">
    <property type="entry name" value="Trp_synthase_alpha_AS"/>
</dbReference>
<dbReference type="GO" id="GO:0005829">
    <property type="term" value="C:cytosol"/>
    <property type="evidence" value="ECO:0007669"/>
    <property type="project" value="TreeGrafter"/>
</dbReference>
<dbReference type="NCBIfam" id="TIGR00262">
    <property type="entry name" value="trpA"/>
    <property type="match status" value="1"/>
</dbReference>
<name>A0A917M6S3_9BACI</name>
<dbReference type="PANTHER" id="PTHR43406">
    <property type="entry name" value="TRYPTOPHAN SYNTHASE, ALPHA CHAIN"/>
    <property type="match status" value="1"/>
</dbReference>
<dbReference type="AlphaFoldDB" id="A0A917M6S3"/>
<evidence type="ECO:0000256" key="7">
    <source>
        <dbReference type="ARBA" id="ARBA00023239"/>
    </source>
</evidence>
<gene>
    <name evidence="9 11" type="primary">trpA</name>
    <name evidence="11" type="ORF">GCM10011398_28040</name>
</gene>
<evidence type="ECO:0000256" key="10">
    <source>
        <dbReference type="RuleBase" id="RU003662"/>
    </source>
</evidence>
<dbReference type="EC" id="4.2.1.20" evidence="9"/>
<sequence>MGKNYLEKAFNNKLSANEKIFVPYIMAGDGGLNNMEERLSFLHECGATAVELGIPFSDPVADGPTIQDAGVRALANDTTLQSVLEKLEQFKEERAIPIILMTYINPIFIYGIDRFALDCVKAGVDGVIVPDLPLEEEAMIADVLQDKDIALIRLAALTSSEERIAEIAKRTEGFLYAVSVTGTTGARSSHQTEVKSYLQKIKQHAHVPVLAGFGVSNPEQARELGAACDGVVVGSKIVDLFHQGKTNEIKELIQES</sequence>
<evidence type="ECO:0000256" key="9">
    <source>
        <dbReference type="HAMAP-Rule" id="MF_00131"/>
    </source>
</evidence>
<dbReference type="InterPro" id="IPR002028">
    <property type="entry name" value="Trp_synthase_suA"/>
</dbReference>
<reference evidence="11" key="2">
    <citation type="submission" date="2020-09" db="EMBL/GenBank/DDBJ databases">
        <authorList>
            <person name="Sun Q."/>
            <person name="Zhou Y."/>
        </authorList>
    </citation>
    <scope>NUCLEOTIDE SEQUENCE</scope>
    <source>
        <strain evidence="11">CGMCC 1.12754</strain>
    </source>
</reference>
<evidence type="ECO:0000313" key="11">
    <source>
        <dbReference type="EMBL" id="GGG81022.1"/>
    </source>
</evidence>
<dbReference type="SUPFAM" id="SSF51366">
    <property type="entry name" value="Ribulose-phoshate binding barrel"/>
    <property type="match status" value="1"/>
</dbReference>
<dbReference type="Pfam" id="PF00290">
    <property type="entry name" value="Trp_syntA"/>
    <property type="match status" value="1"/>
</dbReference>
<comment type="subunit">
    <text evidence="3 9">Tetramer of two alpha and two beta chains.</text>
</comment>
<keyword evidence="6 9" id="KW-0057">Aromatic amino acid biosynthesis</keyword>
<keyword evidence="12" id="KW-1185">Reference proteome</keyword>
<reference evidence="11" key="1">
    <citation type="journal article" date="2014" name="Int. J. Syst. Evol. Microbiol.">
        <title>Complete genome sequence of Corynebacterium casei LMG S-19264T (=DSM 44701T), isolated from a smear-ripened cheese.</title>
        <authorList>
            <consortium name="US DOE Joint Genome Institute (JGI-PGF)"/>
            <person name="Walter F."/>
            <person name="Albersmeier A."/>
            <person name="Kalinowski J."/>
            <person name="Ruckert C."/>
        </authorList>
    </citation>
    <scope>NUCLEOTIDE SEQUENCE</scope>
    <source>
        <strain evidence="11">CGMCC 1.12754</strain>
    </source>
</reference>
<dbReference type="Proteomes" id="UP000622860">
    <property type="component" value="Unassembled WGS sequence"/>
</dbReference>
<dbReference type="HAMAP" id="MF_00131">
    <property type="entry name" value="Trp_synth_alpha"/>
    <property type="match status" value="1"/>
</dbReference>
<organism evidence="11 12">
    <name type="scientific">Virgibacillus oceani</name>
    <dbReference type="NCBI Taxonomy" id="1479511"/>
    <lineage>
        <taxon>Bacteria</taxon>
        <taxon>Bacillati</taxon>
        <taxon>Bacillota</taxon>
        <taxon>Bacilli</taxon>
        <taxon>Bacillales</taxon>
        <taxon>Bacillaceae</taxon>
        <taxon>Virgibacillus</taxon>
    </lineage>
</organism>
<evidence type="ECO:0000256" key="2">
    <source>
        <dbReference type="ARBA" id="ARBA00004733"/>
    </source>
</evidence>
<dbReference type="PANTHER" id="PTHR43406:SF1">
    <property type="entry name" value="TRYPTOPHAN SYNTHASE ALPHA CHAIN, CHLOROPLASTIC"/>
    <property type="match status" value="1"/>
</dbReference>
<evidence type="ECO:0000256" key="3">
    <source>
        <dbReference type="ARBA" id="ARBA00011270"/>
    </source>
</evidence>
<evidence type="ECO:0000256" key="8">
    <source>
        <dbReference type="ARBA" id="ARBA00049047"/>
    </source>
</evidence>
<feature type="active site" description="Proton acceptor" evidence="9">
    <location>
        <position position="51"/>
    </location>
</feature>
<dbReference type="InterPro" id="IPR013785">
    <property type="entry name" value="Aldolase_TIM"/>
</dbReference>
<comment type="pathway">
    <text evidence="2 9">Amino-acid biosynthesis; L-tryptophan biosynthesis; L-tryptophan from chorismate: step 5/5.</text>
</comment>
<dbReference type="PROSITE" id="PS00167">
    <property type="entry name" value="TRP_SYNTHASE_ALPHA"/>
    <property type="match status" value="1"/>
</dbReference>
<dbReference type="RefSeq" id="WP_188456009.1">
    <property type="nucleotide sequence ID" value="NZ_BMFR01000013.1"/>
</dbReference>
<comment type="similarity">
    <text evidence="9 10">Belongs to the TrpA family.</text>
</comment>
<accession>A0A917M6S3</accession>
<protein>
    <recommendedName>
        <fullName evidence="9">Tryptophan synthase alpha chain</fullName>
        <ecNumber evidence="9">4.2.1.20</ecNumber>
    </recommendedName>
</protein>
<evidence type="ECO:0000256" key="6">
    <source>
        <dbReference type="ARBA" id="ARBA00023141"/>
    </source>
</evidence>
<evidence type="ECO:0000313" key="12">
    <source>
        <dbReference type="Proteomes" id="UP000622860"/>
    </source>
</evidence>
<keyword evidence="5 9" id="KW-0822">Tryptophan biosynthesis</keyword>
<dbReference type="InterPro" id="IPR011060">
    <property type="entry name" value="RibuloseP-bd_barrel"/>
</dbReference>
<dbReference type="GO" id="GO:0004834">
    <property type="term" value="F:tryptophan synthase activity"/>
    <property type="evidence" value="ECO:0007669"/>
    <property type="project" value="UniProtKB-UniRule"/>
</dbReference>
<keyword evidence="4 9" id="KW-0028">Amino-acid biosynthesis</keyword>
<comment type="function">
    <text evidence="1 9">The alpha subunit is responsible for the aldol cleavage of indoleglycerol phosphate to indole and glyceraldehyde 3-phosphate.</text>
</comment>
<comment type="catalytic activity">
    <reaction evidence="8 9">
        <text>(1S,2R)-1-C-(indol-3-yl)glycerol 3-phosphate + L-serine = D-glyceraldehyde 3-phosphate + L-tryptophan + H2O</text>
        <dbReference type="Rhea" id="RHEA:10532"/>
        <dbReference type="ChEBI" id="CHEBI:15377"/>
        <dbReference type="ChEBI" id="CHEBI:33384"/>
        <dbReference type="ChEBI" id="CHEBI:57912"/>
        <dbReference type="ChEBI" id="CHEBI:58866"/>
        <dbReference type="ChEBI" id="CHEBI:59776"/>
        <dbReference type="EC" id="4.2.1.20"/>
    </reaction>
</comment>
<keyword evidence="7 9" id="KW-0456">Lyase</keyword>
<dbReference type="EMBL" id="BMFR01000013">
    <property type="protein sequence ID" value="GGG81022.1"/>
    <property type="molecule type" value="Genomic_DNA"/>
</dbReference>
<evidence type="ECO:0000256" key="4">
    <source>
        <dbReference type="ARBA" id="ARBA00022605"/>
    </source>
</evidence>